<dbReference type="NCBIfam" id="NF041384">
    <property type="entry name" value="YHS_seleno_dom"/>
    <property type="match status" value="1"/>
</dbReference>
<sequence>MKLTILRLTIFALFSVTTAFAQQSTVFAPSGKAIRGYDPVAYFTEGKPVQGDSTLSYNYQGANWYFATAQNRDAFKAEPEKYAPQYGGYCAYGTSQGHKAPTEADAWTIENGKLYFNYNKKVQTLWNKDRPGNIQKANTNWPAIKDKDGH</sequence>
<dbReference type="Pfam" id="PF04945">
    <property type="entry name" value="YHS"/>
    <property type="match status" value="1"/>
</dbReference>
<dbReference type="RefSeq" id="WP_162390189.1">
    <property type="nucleotide sequence ID" value="NZ_CP045997.1"/>
</dbReference>
<evidence type="ECO:0000259" key="3">
    <source>
        <dbReference type="Pfam" id="PF04945"/>
    </source>
</evidence>
<dbReference type="InterPro" id="IPR007029">
    <property type="entry name" value="YHS_dom"/>
</dbReference>
<dbReference type="EMBL" id="CP045997">
    <property type="protein sequence ID" value="QHV99796.1"/>
    <property type="molecule type" value="Genomic_DNA"/>
</dbReference>
<accession>A0A6P1W7X3</accession>
<reference evidence="4 5" key="1">
    <citation type="submission" date="2019-11" db="EMBL/GenBank/DDBJ databases">
        <title>Spirosoma endbachense sp. nov., isolated from a natural salt meadow.</title>
        <authorList>
            <person name="Rojas J."/>
            <person name="Ambika Manirajan B."/>
            <person name="Ratering S."/>
            <person name="Suarez C."/>
            <person name="Geissler-Plaum R."/>
            <person name="Schnell S."/>
        </authorList>
    </citation>
    <scope>NUCLEOTIDE SEQUENCE [LARGE SCALE GENOMIC DNA]</scope>
    <source>
        <strain evidence="4 5">I-24</strain>
    </source>
</reference>
<dbReference type="Proteomes" id="UP000464577">
    <property type="component" value="Chromosome"/>
</dbReference>
<dbReference type="AlphaFoldDB" id="A0A6P1W7X3"/>
<evidence type="ECO:0000313" key="4">
    <source>
        <dbReference type="EMBL" id="QHV99796.1"/>
    </source>
</evidence>
<feature type="region of interest" description="Disordered" evidence="1">
    <location>
        <begin position="130"/>
        <end position="150"/>
    </location>
</feature>
<dbReference type="KEGG" id="senf:GJR95_34415"/>
<organism evidence="4 5">
    <name type="scientific">Spirosoma endbachense</name>
    <dbReference type="NCBI Taxonomy" id="2666025"/>
    <lineage>
        <taxon>Bacteria</taxon>
        <taxon>Pseudomonadati</taxon>
        <taxon>Bacteroidota</taxon>
        <taxon>Cytophagia</taxon>
        <taxon>Cytophagales</taxon>
        <taxon>Cytophagaceae</taxon>
        <taxon>Spirosoma</taxon>
    </lineage>
</organism>
<protein>
    <submittedName>
        <fullName evidence="4">YHS domain-containing protein</fullName>
    </submittedName>
</protein>
<gene>
    <name evidence="4" type="ORF">GJR95_34415</name>
</gene>
<proteinExistence type="predicted"/>
<name>A0A6P1W7X3_9BACT</name>
<evidence type="ECO:0000256" key="1">
    <source>
        <dbReference type="SAM" id="MobiDB-lite"/>
    </source>
</evidence>
<feature type="domain" description="YHS" evidence="3">
    <location>
        <begin position="40"/>
        <end position="86"/>
    </location>
</feature>
<feature type="chain" id="PRO_5027114604" evidence="2">
    <location>
        <begin position="22"/>
        <end position="150"/>
    </location>
</feature>
<evidence type="ECO:0000256" key="2">
    <source>
        <dbReference type="SAM" id="SignalP"/>
    </source>
</evidence>
<evidence type="ECO:0000313" key="5">
    <source>
        <dbReference type="Proteomes" id="UP000464577"/>
    </source>
</evidence>
<keyword evidence="2" id="KW-0732">Signal</keyword>
<keyword evidence="5" id="KW-1185">Reference proteome</keyword>
<feature type="signal peptide" evidence="2">
    <location>
        <begin position="1"/>
        <end position="21"/>
    </location>
</feature>